<sequence>MNRIVNQPSPNHDSRDGAPVSILMIHYTGMKTGAEALARLRDPEAKVSSHYLIDEDGTIYRLVAETERAWHAGKGSWRGIDNINLRSIGIELVNPGHEWGYRHFPPAQMKALADLARGIVARWTIDPFDVIGHSDGAPLRKTDPGELFDWSYLAQRGIGFWAEGVDPVAGGRLGPGESGTLVEALQADLADFGYGLHVHGRYDDETRAVVAAFQRHWRPAVVDGIADAGTRGRLARLLRLRAETARP</sequence>
<dbReference type="InterPro" id="IPR036366">
    <property type="entry name" value="PGBDSf"/>
</dbReference>
<comment type="catalytic activity">
    <reaction evidence="1">
        <text>Hydrolyzes the link between N-acetylmuramoyl residues and L-amino acid residues in certain cell-wall glycopeptides.</text>
        <dbReference type="EC" id="3.5.1.28"/>
    </reaction>
</comment>
<accession>A0A317E6R9</accession>
<dbReference type="GO" id="GO:0009254">
    <property type="term" value="P:peptidoglycan turnover"/>
    <property type="evidence" value="ECO:0007669"/>
    <property type="project" value="TreeGrafter"/>
</dbReference>
<evidence type="ECO:0000256" key="2">
    <source>
        <dbReference type="ARBA" id="ARBA00007553"/>
    </source>
</evidence>
<dbReference type="Proteomes" id="UP000245461">
    <property type="component" value="Unassembled WGS sequence"/>
</dbReference>
<dbReference type="InterPro" id="IPR002477">
    <property type="entry name" value="Peptidoglycan-bd-like"/>
</dbReference>
<dbReference type="EMBL" id="QGLE01000005">
    <property type="protein sequence ID" value="PWR22808.1"/>
    <property type="molecule type" value="Genomic_DNA"/>
</dbReference>
<comment type="caution">
    <text evidence="7">The sequence shown here is derived from an EMBL/GenBank/DDBJ whole genome shotgun (WGS) entry which is preliminary data.</text>
</comment>
<dbReference type="EC" id="3.5.1.28" evidence="3"/>
<dbReference type="SMART" id="SM00644">
    <property type="entry name" value="Ami_2"/>
    <property type="match status" value="1"/>
</dbReference>
<dbReference type="InterPro" id="IPR002502">
    <property type="entry name" value="Amidase_domain"/>
</dbReference>
<keyword evidence="5" id="KW-0961">Cell wall biogenesis/degradation</keyword>
<dbReference type="InterPro" id="IPR036365">
    <property type="entry name" value="PGBD-like_sf"/>
</dbReference>
<evidence type="ECO:0000313" key="8">
    <source>
        <dbReference type="Proteomes" id="UP000245461"/>
    </source>
</evidence>
<dbReference type="Pfam" id="PF01510">
    <property type="entry name" value="Amidase_2"/>
    <property type="match status" value="1"/>
</dbReference>
<comment type="similarity">
    <text evidence="2">Belongs to the N-acetylmuramoyl-L-alanine amidase 2 family.</text>
</comment>
<reference evidence="7 8" key="1">
    <citation type="submission" date="2018-05" db="EMBL/GenBank/DDBJ databases">
        <title>Zavarzinia sp. HR-AS.</title>
        <authorList>
            <person name="Lee Y."/>
            <person name="Jeon C.O."/>
        </authorList>
    </citation>
    <scope>NUCLEOTIDE SEQUENCE [LARGE SCALE GENOMIC DNA]</scope>
    <source>
        <strain evidence="7 8">HR-AS</strain>
    </source>
</reference>
<dbReference type="SUPFAM" id="SSF55846">
    <property type="entry name" value="N-acetylmuramoyl-L-alanine amidase-like"/>
    <property type="match status" value="1"/>
</dbReference>
<dbReference type="Gene3D" id="3.40.80.10">
    <property type="entry name" value="Peptidoglycan recognition protein-like"/>
    <property type="match status" value="1"/>
</dbReference>
<dbReference type="Pfam" id="PF01471">
    <property type="entry name" value="PG_binding_1"/>
    <property type="match status" value="1"/>
</dbReference>
<dbReference type="AlphaFoldDB" id="A0A317E6R9"/>
<name>A0A317E6R9_9PROT</name>
<evidence type="ECO:0000256" key="5">
    <source>
        <dbReference type="ARBA" id="ARBA00023316"/>
    </source>
</evidence>
<evidence type="ECO:0000259" key="6">
    <source>
        <dbReference type="SMART" id="SM00644"/>
    </source>
</evidence>
<evidence type="ECO:0000256" key="4">
    <source>
        <dbReference type="ARBA" id="ARBA00022801"/>
    </source>
</evidence>
<evidence type="ECO:0000256" key="3">
    <source>
        <dbReference type="ARBA" id="ARBA00011901"/>
    </source>
</evidence>
<dbReference type="GO" id="GO:0019867">
    <property type="term" value="C:outer membrane"/>
    <property type="evidence" value="ECO:0007669"/>
    <property type="project" value="TreeGrafter"/>
</dbReference>
<dbReference type="GO" id="GO:0008745">
    <property type="term" value="F:N-acetylmuramoyl-L-alanine amidase activity"/>
    <property type="evidence" value="ECO:0007669"/>
    <property type="project" value="UniProtKB-EC"/>
</dbReference>
<organism evidence="7 8">
    <name type="scientific">Zavarzinia aquatilis</name>
    <dbReference type="NCBI Taxonomy" id="2211142"/>
    <lineage>
        <taxon>Bacteria</taxon>
        <taxon>Pseudomonadati</taxon>
        <taxon>Pseudomonadota</taxon>
        <taxon>Alphaproteobacteria</taxon>
        <taxon>Rhodospirillales</taxon>
        <taxon>Zavarziniaceae</taxon>
        <taxon>Zavarzinia</taxon>
    </lineage>
</organism>
<evidence type="ECO:0000313" key="7">
    <source>
        <dbReference type="EMBL" id="PWR22808.1"/>
    </source>
</evidence>
<dbReference type="PANTHER" id="PTHR30417">
    <property type="entry name" value="N-ACETYLMURAMOYL-L-ALANINE AMIDASE AMID"/>
    <property type="match status" value="1"/>
</dbReference>
<dbReference type="RefSeq" id="WP_109905380.1">
    <property type="nucleotide sequence ID" value="NZ_QGLE01000005.1"/>
</dbReference>
<evidence type="ECO:0000256" key="1">
    <source>
        <dbReference type="ARBA" id="ARBA00001561"/>
    </source>
</evidence>
<gene>
    <name evidence="7" type="ORF">DKG74_10285</name>
</gene>
<keyword evidence="4" id="KW-0378">Hydrolase</keyword>
<keyword evidence="8" id="KW-1185">Reference proteome</keyword>
<dbReference type="GO" id="GO:0071555">
    <property type="term" value="P:cell wall organization"/>
    <property type="evidence" value="ECO:0007669"/>
    <property type="project" value="UniProtKB-KW"/>
</dbReference>
<dbReference type="OrthoDB" id="9794842at2"/>
<protein>
    <recommendedName>
        <fullName evidence="3">N-acetylmuramoyl-L-alanine amidase</fullName>
        <ecNumber evidence="3">3.5.1.28</ecNumber>
    </recommendedName>
</protein>
<dbReference type="PANTHER" id="PTHR30417:SF1">
    <property type="entry name" value="N-ACETYLMURAMOYL-L-ALANINE AMIDASE AMID"/>
    <property type="match status" value="1"/>
</dbReference>
<dbReference type="Gene3D" id="1.10.101.10">
    <property type="entry name" value="PGBD-like superfamily/PGBD"/>
    <property type="match status" value="1"/>
</dbReference>
<dbReference type="InterPro" id="IPR036505">
    <property type="entry name" value="Amidase/PGRP_sf"/>
</dbReference>
<dbReference type="GO" id="GO:0009253">
    <property type="term" value="P:peptidoglycan catabolic process"/>
    <property type="evidence" value="ECO:0007669"/>
    <property type="project" value="InterPro"/>
</dbReference>
<dbReference type="CDD" id="cd06583">
    <property type="entry name" value="PGRP"/>
    <property type="match status" value="1"/>
</dbReference>
<dbReference type="InterPro" id="IPR051206">
    <property type="entry name" value="NAMLAA_amidase_2"/>
</dbReference>
<dbReference type="SUPFAM" id="SSF47090">
    <property type="entry name" value="PGBD-like"/>
    <property type="match status" value="1"/>
</dbReference>
<feature type="domain" description="N-acetylmuramoyl-L-alanine amidase" evidence="6">
    <location>
        <begin position="9"/>
        <end position="145"/>
    </location>
</feature>
<proteinExistence type="inferred from homology"/>